<evidence type="ECO:0000256" key="2">
    <source>
        <dbReference type="SAM" id="Phobius"/>
    </source>
</evidence>
<comment type="caution">
    <text evidence="4">The sequence shown here is derived from an EMBL/GenBank/DDBJ whole genome shotgun (WGS) entry which is preliminary data.</text>
</comment>
<feature type="transmembrane region" description="Helical" evidence="2">
    <location>
        <begin position="129"/>
        <end position="151"/>
    </location>
</feature>
<protein>
    <recommendedName>
        <fullName evidence="9">Relaxation protein</fullName>
    </recommendedName>
</protein>
<evidence type="ECO:0008006" key="9">
    <source>
        <dbReference type="Google" id="ProtNLM"/>
    </source>
</evidence>
<name>A0A0G8ZPS7_XANPE</name>
<reference evidence="3 6" key="1">
    <citation type="submission" date="2015-02" db="EMBL/GenBank/DDBJ databases">
        <title>Whole genome sequencing of multiple isolates of three species of pepper and tomato-infecting xanthomonads reveals genetic diversity in field strains and pinpoints effectors responsible for host specificity.</title>
        <authorList>
            <person name="Schwartz A."/>
            <person name="Dahlbeck D."/>
            <person name="Staskawicz B."/>
            <person name="Bart R."/>
            <person name="Potnis N."/>
            <person name="Minsavage G."/>
            <person name="Timilsina S."/>
            <person name="Goss E."/>
            <person name="Jones J."/>
            <person name="Vallad G."/>
            <person name="Barak J."/>
            <person name="Miller S."/>
            <person name="Ritchie D."/>
            <person name="Martins J.Jr."/>
            <person name="Patane J.S."/>
            <person name="Setubal J.C."/>
        </authorList>
    </citation>
    <scope>NUCLEOTIDE SEQUENCE [LARGE SCALE GENOMIC DNA]</scope>
    <source>
        <strain evidence="3 6">Xp3-15</strain>
    </source>
</reference>
<evidence type="ECO:0000313" key="8">
    <source>
        <dbReference type="Proteomes" id="UP000471082"/>
    </source>
</evidence>
<feature type="coiled-coil region" evidence="1">
    <location>
        <begin position="93"/>
        <end position="120"/>
    </location>
</feature>
<keyword evidence="6" id="KW-1185">Reference proteome</keyword>
<dbReference type="Proteomes" id="UP000289372">
    <property type="component" value="Unassembled WGS sequence"/>
</dbReference>
<evidence type="ECO:0000313" key="5">
    <source>
        <dbReference type="EMBL" id="RXD46957.1"/>
    </source>
</evidence>
<sequence>MDRQDAAAMAEMMATLNASNASLQETVKVLTTLVASMQQREQRLREVVAEQLHVLQNAASNADAKVTRALDNALPRLTQLTNQALTQTLEPAAKRFNKEMATADETLQQATRRYAQAQQSLETRSTRRMWIASATMLLAGLLALGAVAYSVGIVTEKRTELAQLRASIDYLDRVSRADLAPCGEGRLCATLEKNGPRYGNQRQYRAINLRAKSDSQ</sequence>
<proteinExistence type="predicted"/>
<keyword evidence="2" id="KW-1133">Transmembrane helix</keyword>
<reference evidence="4 8" key="3">
    <citation type="submission" date="2019-11" db="EMBL/GenBank/DDBJ databases">
        <title>Genome-resolved metagenomics to study the prevalence of co-infection and intraspecific heterogeneity among plant pathogen metapopulations.</title>
        <authorList>
            <person name="Newberry E."/>
            <person name="Bhandari R."/>
            <person name="Kemble J."/>
            <person name="Sikora E."/>
            <person name="Potnis N."/>
        </authorList>
    </citation>
    <scope>NUCLEOTIDE SEQUENCE [LARGE SCALE GENOMIC DNA]</scope>
    <source>
        <strain evidence="4">Xp_Tom_Tuscaloosa_18b</strain>
    </source>
</reference>
<dbReference type="EMBL" id="JZUY01000033">
    <property type="protein sequence ID" value="KLC09004.1"/>
    <property type="molecule type" value="Genomic_DNA"/>
</dbReference>
<dbReference type="EMBL" id="PUUL01000204">
    <property type="protein sequence ID" value="RXD46957.1"/>
    <property type="molecule type" value="Genomic_DNA"/>
</dbReference>
<evidence type="ECO:0000313" key="6">
    <source>
        <dbReference type="Proteomes" id="UP000035369"/>
    </source>
</evidence>
<organism evidence="4 8">
    <name type="scientific">Xanthomonas perforans</name>
    <dbReference type="NCBI Taxonomy" id="442694"/>
    <lineage>
        <taxon>Bacteria</taxon>
        <taxon>Pseudomonadati</taxon>
        <taxon>Pseudomonadota</taxon>
        <taxon>Gammaproteobacteria</taxon>
        <taxon>Lysobacterales</taxon>
        <taxon>Lysobacteraceae</taxon>
        <taxon>Xanthomonas</taxon>
    </lineage>
</organism>
<accession>A0A0G8ZPS7</accession>
<gene>
    <name evidence="5" type="ORF">DB769_23375</name>
    <name evidence="4" type="ORF">G3W61_04110</name>
    <name evidence="3" type="ORF">XP315_03680</name>
</gene>
<dbReference type="KEGG" id="xpe:BJD13_03990"/>
<keyword evidence="2" id="KW-0812">Transmembrane</keyword>
<dbReference type="RefSeq" id="WP_033478427.1">
    <property type="nucleotide sequence ID" value="NZ_CP018475.1"/>
</dbReference>
<keyword evidence="1" id="KW-0175">Coiled coil</keyword>
<dbReference type="GeneID" id="61779345"/>
<evidence type="ECO:0000313" key="4">
    <source>
        <dbReference type="EMBL" id="NEL75449.1"/>
    </source>
</evidence>
<dbReference type="Proteomes" id="UP000471082">
    <property type="component" value="Unassembled WGS sequence"/>
</dbReference>
<evidence type="ECO:0000256" key="1">
    <source>
        <dbReference type="SAM" id="Coils"/>
    </source>
</evidence>
<keyword evidence="2" id="KW-0472">Membrane</keyword>
<dbReference type="EMBL" id="JAAGYU010000011">
    <property type="protein sequence ID" value="NEL75449.1"/>
    <property type="molecule type" value="Genomic_DNA"/>
</dbReference>
<evidence type="ECO:0000313" key="3">
    <source>
        <dbReference type="EMBL" id="KLC09004.1"/>
    </source>
</evidence>
<reference evidence="5 7" key="2">
    <citation type="submission" date="2018-02" db="EMBL/GenBank/DDBJ databases">
        <title>Characterization of Xanthomonas diversity in transplant houses and field plants.</title>
        <authorList>
            <person name="Abrahamian P."/>
            <person name="Timilsina S."/>
            <person name="Minsavage G.V."/>
            <person name="Goss E.M."/>
            <person name="Jones J.B."/>
            <person name="Vallad G.E."/>
        </authorList>
    </citation>
    <scope>NUCLEOTIDE SEQUENCE [LARGE SCALE GENOMIC DNA]</scope>
    <source>
        <strain evidence="5 7">GEV2132</strain>
    </source>
</reference>
<dbReference type="AlphaFoldDB" id="A0A0G8ZPS7"/>
<dbReference type="Proteomes" id="UP000035369">
    <property type="component" value="Unassembled WGS sequence"/>
</dbReference>
<evidence type="ECO:0000313" key="7">
    <source>
        <dbReference type="Proteomes" id="UP000289372"/>
    </source>
</evidence>